<reference evidence="1 2" key="1">
    <citation type="submission" date="2018-01" db="EMBL/GenBank/DDBJ databases">
        <title>Draft genome of the type strain Pseudomonas oceani DSM 100277 isolated from the deep water in Okinawa trough, northwestern Pacific Ocean.</title>
        <authorList>
            <person name="Gomila M."/>
            <person name="Mulet M."/>
            <person name="Garcia-Valdes E."/>
            <person name="Lalucat J."/>
        </authorList>
    </citation>
    <scope>NUCLEOTIDE SEQUENCE [LARGE SCALE GENOMIC DNA]</scope>
    <source>
        <strain evidence="1 2">DSM 100277</strain>
    </source>
</reference>
<evidence type="ECO:0000313" key="1">
    <source>
        <dbReference type="EMBL" id="POB03603.1"/>
    </source>
</evidence>
<dbReference type="OrthoDB" id="7355818at2"/>
<gene>
    <name evidence="1" type="ORF">C1949_09545</name>
</gene>
<dbReference type="RefSeq" id="WP_104738245.1">
    <property type="nucleotide sequence ID" value="NZ_BMHR01000006.1"/>
</dbReference>
<comment type="caution">
    <text evidence="1">The sequence shown here is derived from an EMBL/GenBank/DDBJ whole genome shotgun (WGS) entry which is preliminary data.</text>
</comment>
<proteinExistence type="predicted"/>
<dbReference type="AlphaFoldDB" id="A0A2P4EVI6"/>
<name>A0A2P4EVI6_9GAMM</name>
<sequence length="183" mass="20089">MSAIAAQSTPKQPEPTPSFSLVQLGDSASLHQGIIQPTLDYLGVSCQRTTQLLLGTLLCTARLAPGKRAAQAIGPYGISAQLHTHLWDDYLALQPELASQIRGLASQHCFLRDPHAELGYNLAYATAIAWLVYHSQQLQLPNGSDPASLARIWEASYPHRGGQASDFLYAWRQAFRRRPRALS</sequence>
<dbReference type="EMBL" id="PPSK01000007">
    <property type="protein sequence ID" value="POB03603.1"/>
    <property type="molecule type" value="Genomic_DNA"/>
</dbReference>
<keyword evidence="2" id="KW-1185">Reference proteome</keyword>
<protein>
    <submittedName>
        <fullName evidence="1">Uncharacterized protein</fullName>
    </submittedName>
</protein>
<dbReference type="Proteomes" id="UP000243451">
    <property type="component" value="Unassembled WGS sequence"/>
</dbReference>
<organism evidence="1 2">
    <name type="scientific">Halopseudomonas oceani</name>
    <dbReference type="NCBI Taxonomy" id="1708783"/>
    <lineage>
        <taxon>Bacteria</taxon>
        <taxon>Pseudomonadati</taxon>
        <taxon>Pseudomonadota</taxon>
        <taxon>Gammaproteobacteria</taxon>
        <taxon>Pseudomonadales</taxon>
        <taxon>Pseudomonadaceae</taxon>
        <taxon>Halopseudomonas</taxon>
    </lineage>
</organism>
<evidence type="ECO:0000313" key="2">
    <source>
        <dbReference type="Proteomes" id="UP000243451"/>
    </source>
</evidence>
<accession>A0A2P4EVI6</accession>